<organism evidence="2 3">
    <name type="scientific">Candidatus Ornithobacterium hominis</name>
    <dbReference type="NCBI Taxonomy" id="2497989"/>
    <lineage>
        <taxon>Bacteria</taxon>
        <taxon>Pseudomonadati</taxon>
        <taxon>Bacteroidota</taxon>
        <taxon>Flavobacteriia</taxon>
        <taxon>Flavobacteriales</taxon>
        <taxon>Weeksellaceae</taxon>
        <taxon>Ornithobacterium</taxon>
    </lineage>
</organism>
<proteinExistence type="predicted"/>
<evidence type="ECO:0000256" key="1">
    <source>
        <dbReference type="SAM" id="Phobius"/>
    </source>
</evidence>
<evidence type="ECO:0008006" key="4">
    <source>
        <dbReference type="Google" id="ProtNLM"/>
    </source>
</evidence>
<sequence length="70" mass="8454">MGSFFKILILFLVLYLIYSWILKFFKPLKKEKKSGKEVRIFKTKNVEDSKYEVEAETVEYEEIITEKPKE</sequence>
<dbReference type="Proteomes" id="UP000262142">
    <property type="component" value="Unassembled WGS sequence"/>
</dbReference>
<keyword evidence="3" id="KW-1185">Reference proteome</keyword>
<protein>
    <recommendedName>
        <fullName evidence="4">DUF4834 domain-containing protein</fullName>
    </recommendedName>
</protein>
<feature type="transmembrane region" description="Helical" evidence="1">
    <location>
        <begin position="6"/>
        <end position="25"/>
    </location>
</feature>
<dbReference type="AlphaFoldDB" id="A0A383U081"/>
<dbReference type="EMBL" id="UNSC01000004">
    <property type="protein sequence ID" value="SZD72878.1"/>
    <property type="molecule type" value="Genomic_DNA"/>
</dbReference>
<reference evidence="2 3" key="1">
    <citation type="submission" date="2018-09" db="EMBL/GenBank/DDBJ databases">
        <authorList>
            <consortium name="Pathogen Informatics"/>
        </authorList>
    </citation>
    <scope>NUCLEOTIDE SEQUENCE [LARGE SCALE GENOMIC DNA]</scope>
    <source>
        <strain evidence="2 3">OH-22767</strain>
    </source>
</reference>
<keyword evidence="1" id="KW-1133">Transmembrane helix</keyword>
<name>A0A383U081_9FLAO</name>
<evidence type="ECO:0000313" key="3">
    <source>
        <dbReference type="Proteomes" id="UP000262142"/>
    </source>
</evidence>
<keyword evidence="1" id="KW-0812">Transmembrane</keyword>
<evidence type="ECO:0000313" key="2">
    <source>
        <dbReference type="EMBL" id="SZD72878.1"/>
    </source>
</evidence>
<keyword evidence="1" id="KW-0472">Membrane</keyword>
<gene>
    <name evidence="2" type="ORF">SAMEA104719789_00993</name>
</gene>
<accession>A0A383U081</accession>